<evidence type="ECO:0000256" key="2">
    <source>
        <dbReference type="SAM" id="Phobius"/>
    </source>
</evidence>
<dbReference type="OMA" id="PHRETHN"/>
<reference evidence="4" key="1">
    <citation type="journal article" date="2014" name="Genome Announc.">
        <title>Draft genome sequence of Colletotrichum sublineola, a destructive pathogen of cultivated sorghum.</title>
        <authorList>
            <person name="Baroncelli R."/>
            <person name="Sanz-Martin J.M."/>
            <person name="Rech G.E."/>
            <person name="Sukno S.A."/>
            <person name="Thon M.R."/>
        </authorList>
    </citation>
    <scope>NUCLEOTIDE SEQUENCE [LARGE SCALE GENOMIC DNA]</scope>
    <source>
        <strain evidence="4">TX430BB</strain>
    </source>
</reference>
<keyword evidence="2" id="KW-0472">Membrane</keyword>
<feature type="transmembrane region" description="Helical" evidence="2">
    <location>
        <begin position="39"/>
        <end position="59"/>
    </location>
</feature>
<evidence type="ECO:0000256" key="1">
    <source>
        <dbReference type="SAM" id="MobiDB-lite"/>
    </source>
</evidence>
<sequence>MPPLYWFSVVFAPHRETHNAIIPPAAACLPTCLPVCTPVLKVAVVALSVGILVELAILARITGRSRQAQMDWDPGTGLCNTGDGAHNDDEKGEPQRDNRMPRVDHTL</sequence>
<feature type="region of interest" description="Disordered" evidence="1">
    <location>
        <begin position="64"/>
        <end position="107"/>
    </location>
</feature>
<comment type="caution">
    <text evidence="3">The sequence shown here is derived from an EMBL/GenBank/DDBJ whole genome shotgun (WGS) entry which is preliminary data.</text>
</comment>
<keyword evidence="2" id="KW-0812">Transmembrane</keyword>
<dbReference type="Proteomes" id="UP000027238">
    <property type="component" value="Unassembled WGS sequence"/>
</dbReference>
<dbReference type="OrthoDB" id="4826387at2759"/>
<dbReference type="HOGENOM" id="CLU_175700_0_0_1"/>
<organism evidence="3 4">
    <name type="scientific">Colletotrichum sublineola</name>
    <name type="common">Sorghum anthracnose fungus</name>
    <dbReference type="NCBI Taxonomy" id="1173701"/>
    <lineage>
        <taxon>Eukaryota</taxon>
        <taxon>Fungi</taxon>
        <taxon>Dikarya</taxon>
        <taxon>Ascomycota</taxon>
        <taxon>Pezizomycotina</taxon>
        <taxon>Sordariomycetes</taxon>
        <taxon>Hypocreomycetidae</taxon>
        <taxon>Glomerellales</taxon>
        <taxon>Glomerellaceae</taxon>
        <taxon>Colletotrichum</taxon>
        <taxon>Colletotrichum graminicola species complex</taxon>
    </lineage>
</organism>
<proteinExistence type="predicted"/>
<dbReference type="eggNOG" id="ENOG502TE4N">
    <property type="taxonomic scope" value="Eukaryota"/>
</dbReference>
<accession>A0A066XHG0</accession>
<gene>
    <name evidence="3" type="ORF">CSUB01_01732</name>
</gene>
<name>A0A066XHG0_COLSU</name>
<feature type="compositionally biased region" description="Basic and acidic residues" evidence="1">
    <location>
        <begin position="85"/>
        <end position="107"/>
    </location>
</feature>
<evidence type="ECO:0000313" key="4">
    <source>
        <dbReference type="Proteomes" id="UP000027238"/>
    </source>
</evidence>
<keyword evidence="2" id="KW-1133">Transmembrane helix</keyword>
<protein>
    <submittedName>
        <fullName evidence="3">Uncharacterized protein</fullName>
    </submittedName>
</protein>
<dbReference type="AlphaFoldDB" id="A0A066XHG0"/>
<evidence type="ECO:0000313" key="3">
    <source>
        <dbReference type="EMBL" id="KDN67089.1"/>
    </source>
</evidence>
<dbReference type="EMBL" id="JMSE01000842">
    <property type="protein sequence ID" value="KDN67089.1"/>
    <property type="molecule type" value="Genomic_DNA"/>
</dbReference>
<keyword evidence="4" id="KW-1185">Reference proteome</keyword>